<dbReference type="PROSITE" id="PS50927">
    <property type="entry name" value="BULB_LECTIN"/>
    <property type="match status" value="1"/>
</dbReference>
<dbReference type="InterPro" id="IPR011047">
    <property type="entry name" value="Quinoprotein_ADH-like_sf"/>
</dbReference>
<dbReference type="RefSeq" id="WP_379665726.1">
    <property type="nucleotide sequence ID" value="NZ_JBHULH010000003.1"/>
</dbReference>
<evidence type="ECO:0000259" key="1">
    <source>
        <dbReference type="PROSITE" id="PS50927"/>
    </source>
</evidence>
<dbReference type="PANTHER" id="PTHR42754">
    <property type="entry name" value="ENDOGLUCANASE"/>
    <property type="match status" value="1"/>
</dbReference>
<comment type="caution">
    <text evidence="2">The sequence shown here is derived from an EMBL/GenBank/DDBJ whole genome shotgun (WGS) entry which is preliminary data.</text>
</comment>
<dbReference type="PANTHER" id="PTHR42754:SF1">
    <property type="entry name" value="LIPOPROTEIN"/>
    <property type="match status" value="1"/>
</dbReference>
<dbReference type="InterPro" id="IPR001480">
    <property type="entry name" value="Bulb-type_lectin_dom"/>
</dbReference>
<evidence type="ECO:0000313" key="2">
    <source>
        <dbReference type="EMBL" id="MFD2567016.1"/>
    </source>
</evidence>
<evidence type="ECO:0000313" key="3">
    <source>
        <dbReference type="Proteomes" id="UP001597508"/>
    </source>
</evidence>
<dbReference type="Proteomes" id="UP001597508">
    <property type="component" value="Unassembled WGS sequence"/>
</dbReference>
<gene>
    <name evidence="2" type="ORF">ACFSRZ_06505</name>
</gene>
<protein>
    <recommendedName>
        <fullName evidence="1">Bulb-type lectin domain-containing protein</fullName>
    </recommendedName>
</protein>
<name>A0ABW5LRY6_9FLAO</name>
<accession>A0ABW5LRY6</accession>
<dbReference type="SUPFAM" id="SSF50998">
    <property type="entry name" value="Quinoprotein alcohol dehydrogenase-like"/>
    <property type="match status" value="1"/>
</dbReference>
<proteinExistence type="predicted"/>
<dbReference type="PROSITE" id="PS51257">
    <property type="entry name" value="PROKAR_LIPOPROTEIN"/>
    <property type="match status" value="1"/>
</dbReference>
<feature type="domain" description="Bulb-type lectin" evidence="1">
    <location>
        <begin position="223"/>
        <end position="368"/>
    </location>
</feature>
<organism evidence="2 3">
    <name type="scientific">Pseudotenacibaculum haliotis</name>
    <dbReference type="NCBI Taxonomy" id="1862138"/>
    <lineage>
        <taxon>Bacteria</taxon>
        <taxon>Pseudomonadati</taxon>
        <taxon>Bacteroidota</taxon>
        <taxon>Flavobacteriia</taxon>
        <taxon>Flavobacteriales</taxon>
        <taxon>Flavobacteriaceae</taxon>
        <taxon>Pseudotenacibaculum</taxon>
    </lineage>
</organism>
<keyword evidence="3" id="KW-1185">Reference proteome</keyword>
<dbReference type="EMBL" id="JBHULH010000003">
    <property type="protein sequence ID" value="MFD2567016.1"/>
    <property type="molecule type" value="Genomic_DNA"/>
</dbReference>
<sequence>MKRVLLIFSLLAIVSCTKDDNILSGPNNPSTGILETAKSYGGTKNDVAQSVIATSDGGFAVAGYTQSMDGDVTGKSNESFDFWLLKFDANANLLWNKTYGGTDDDRARALIQTQDGGFAILGYAVSSDGDVTENNGFRDFWLIKTDAQGNLSWQKSFGFSGADEGTTLIETSDNHLLIAGVLDVSASGGLGNSGRHAGGDYWAIKVSQTGNMVWSRYFGGSFTDTTTGIVETTNNQFLIVGSSDSNDVDITNNKGTYDFWTVRAAASGDMVWEKSYGGNEIDEARGIVSSGDGNYVIVGDTRSSDQDVTMNNGAADLWLVKINDNGNILWNQSFGGSGFDVPRSIRSTNDGGFIISGSSRSSDGDVTNNQGQNDAWIVKVNSSGQLIWQQTVGGTEIDFAYDAVELNNGSIIAVGESSSDNGDLSENKGFTDLLIIKLN</sequence>
<reference evidence="3" key="1">
    <citation type="journal article" date="2019" name="Int. J. Syst. Evol. Microbiol.">
        <title>The Global Catalogue of Microorganisms (GCM) 10K type strain sequencing project: providing services to taxonomists for standard genome sequencing and annotation.</title>
        <authorList>
            <consortium name="The Broad Institute Genomics Platform"/>
            <consortium name="The Broad Institute Genome Sequencing Center for Infectious Disease"/>
            <person name="Wu L."/>
            <person name="Ma J."/>
        </authorList>
    </citation>
    <scope>NUCLEOTIDE SEQUENCE [LARGE SCALE GENOMIC DNA]</scope>
    <source>
        <strain evidence="3">KCTC 52127</strain>
    </source>
</reference>